<dbReference type="PRINTS" id="PR00344">
    <property type="entry name" value="BCTRLSENSOR"/>
</dbReference>
<dbReference type="Proteomes" id="UP000271624">
    <property type="component" value="Unassembled WGS sequence"/>
</dbReference>
<evidence type="ECO:0000256" key="8">
    <source>
        <dbReference type="ARBA" id="ARBA00023136"/>
    </source>
</evidence>
<dbReference type="InterPro" id="IPR013656">
    <property type="entry name" value="PAS_4"/>
</dbReference>
<evidence type="ECO:0000256" key="9">
    <source>
        <dbReference type="ARBA" id="ARBA00055745"/>
    </source>
</evidence>
<dbReference type="CDD" id="cd16922">
    <property type="entry name" value="HATPase_EvgS-ArcB-TorS-like"/>
    <property type="match status" value="1"/>
</dbReference>
<dbReference type="SMART" id="SM00387">
    <property type="entry name" value="HATPase_c"/>
    <property type="match status" value="1"/>
</dbReference>
<evidence type="ECO:0000256" key="5">
    <source>
        <dbReference type="ARBA" id="ARBA00022679"/>
    </source>
</evidence>
<evidence type="ECO:0000313" key="15">
    <source>
        <dbReference type="EMBL" id="RUT06199.1"/>
    </source>
</evidence>
<dbReference type="Gene3D" id="1.10.287.130">
    <property type="match status" value="1"/>
</dbReference>
<dbReference type="Pfam" id="PF00512">
    <property type="entry name" value="HisKA"/>
    <property type="match status" value="1"/>
</dbReference>
<dbReference type="Gene3D" id="3.30.565.10">
    <property type="entry name" value="Histidine kinase-like ATPase, C-terminal domain"/>
    <property type="match status" value="1"/>
</dbReference>
<keyword evidence="5" id="KW-0808">Transferase</keyword>
<dbReference type="InterPro" id="IPR036097">
    <property type="entry name" value="HisK_dim/P_sf"/>
</dbReference>
<dbReference type="GO" id="GO:0000155">
    <property type="term" value="F:phosphorelay sensor kinase activity"/>
    <property type="evidence" value="ECO:0007669"/>
    <property type="project" value="InterPro"/>
</dbReference>
<name>A0A3S1DA08_9CYAN</name>
<dbReference type="InterPro" id="IPR000700">
    <property type="entry name" value="PAS-assoc_C"/>
</dbReference>
<dbReference type="SMART" id="SM00388">
    <property type="entry name" value="HisKA"/>
    <property type="match status" value="1"/>
</dbReference>
<dbReference type="InterPro" id="IPR000014">
    <property type="entry name" value="PAS"/>
</dbReference>
<dbReference type="EC" id="2.7.13.3" evidence="3"/>
<comment type="similarity">
    <text evidence="2">In the N-terminal section; belongs to the phytochrome family.</text>
</comment>
<evidence type="ECO:0000256" key="1">
    <source>
        <dbReference type="ARBA" id="ARBA00000085"/>
    </source>
</evidence>
<dbReference type="PROSITE" id="PS50046">
    <property type="entry name" value="PHYTOCHROME_2"/>
    <property type="match status" value="1"/>
</dbReference>
<reference evidence="15" key="1">
    <citation type="submission" date="2018-12" db="EMBL/GenBank/DDBJ databases">
        <authorList>
            <person name="Will S."/>
            <person name="Neumann-Schaal M."/>
            <person name="Henke P."/>
        </authorList>
    </citation>
    <scope>NUCLEOTIDE SEQUENCE</scope>
    <source>
        <strain evidence="15">PCC 7102</strain>
    </source>
</reference>
<dbReference type="PANTHER" id="PTHR43711:SF1">
    <property type="entry name" value="HISTIDINE KINASE 1"/>
    <property type="match status" value="1"/>
</dbReference>
<dbReference type="EMBL" id="RSCL01000007">
    <property type="protein sequence ID" value="RUT06199.1"/>
    <property type="molecule type" value="Genomic_DNA"/>
</dbReference>
<dbReference type="NCBIfam" id="TIGR00229">
    <property type="entry name" value="sensory_box"/>
    <property type="match status" value="2"/>
</dbReference>
<dbReference type="InterPro" id="IPR003018">
    <property type="entry name" value="GAF"/>
</dbReference>
<dbReference type="AlphaFoldDB" id="A0A3S1DA08"/>
<organism evidence="15 16">
    <name type="scientific">Dulcicalothrix desertica PCC 7102</name>
    <dbReference type="NCBI Taxonomy" id="232991"/>
    <lineage>
        <taxon>Bacteria</taxon>
        <taxon>Bacillati</taxon>
        <taxon>Cyanobacteriota</taxon>
        <taxon>Cyanophyceae</taxon>
        <taxon>Nostocales</taxon>
        <taxon>Calotrichaceae</taxon>
        <taxon>Dulcicalothrix</taxon>
    </lineage>
</organism>
<dbReference type="SUPFAM" id="SSF55781">
    <property type="entry name" value="GAF domain-like"/>
    <property type="match status" value="1"/>
</dbReference>
<feature type="domain" description="PAC" evidence="14">
    <location>
        <begin position="467"/>
        <end position="518"/>
    </location>
</feature>
<dbReference type="Gene3D" id="3.30.450.40">
    <property type="match status" value="1"/>
</dbReference>
<dbReference type="FunFam" id="1.10.287.130:FF:000001">
    <property type="entry name" value="Two-component sensor histidine kinase"/>
    <property type="match status" value="1"/>
</dbReference>
<evidence type="ECO:0000259" key="13">
    <source>
        <dbReference type="PROSITE" id="PS50112"/>
    </source>
</evidence>
<evidence type="ECO:0000256" key="4">
    <source>
        <dbReference type="ARBA" id="ARBA00022553"/>
    </source>
</evidence>
<evidence type="ECO:0000313" key="16">
    <source>
        <dbReference type="Proteomes" id="UP000271624"/>
    </source>
</evidence>
<dbReference type="InterPro" id="IPR001610">
    <property type="entry name" value="PAC"/>
</dbReference>
<dbReference type="Pfam" id="PF01590">
    <property type="entry name" value="GAF"/>
    <property type="match status" value="1"/>
</dbReference>
<evidence type="ECO:0000259" key="11">
    <source>
        <dbReference type="PROSITE" id="PS50046"/>
    </source>
</evidence>
<keyword evidence="8" id="KW-0472">Membrane</keyword>
<evidence type="ECO:0000259" key="14">
    <source>
        <dbReference type="PROSITE" id="PS50113"/>
    </source>
</evidence>
<keyword evidence="4" id="KW-0597">Phosphoprotein</keyword>
<dbReference type="PANTHER" id="PTHR43711">
    <property type="entry name" value="TWO-COMPONENT HISTIDINE KINASE"/>
    <property type="match status" value="1"/>
</dbReference>
<proteinExistence type="inferred from homology"/>
<dbReference type="Pfam" id="PF08448">
    <property type="entry name" value="PAS_4"/>
    <property type="match status" value="3"/>
</dbReference>
<feature type="coiled-coil region" evidence="10">
    <location>
        <begin position="226"/>
        <end position="257"/>
    </location>
</feature>
<comment type="caution">
    <text evidence="15">The sequence shown here is derived from an EMBL/GenBank/DDBJ whole genome shotgun (WGS) entry which is preliminary data.</text>
</comment>
<keyword evidence="7" id="KW-0902">Two-component regulatory system</keyword>
<dbReference type="SMART" id="SM00091">
    <property type="entry name" value="PAS"/>
    <property type="match status" value="3"/>
</dbReference>
<dbReference type="InterPro" id="IPR005467">
    <property type="entry name" value="His_kinase_dom"/>
</dbReference>
<dbReference type="InterPro" id="IPR003594">
    <property type="entry name" value="HATPase_dom"/>
</dbReference>
<evidence type="ECO:0000259" key="12">
    <source>
        <dbReference type="PROSITE" id="PS50109"/>
    </source>
</evidence>
<evidence type="ECO:0000256" key="10">
    <source>
        <dbReference type="SAM" id="Coils"/>
    </source>
</evidence>
<dbReference type="SMART" id="SM00065">
    <property type="entry name" value="GAF"/>
    <property type="match status" value="1"/>
</dbReference>
<feature type="domain" description="Histidine kinase" evidence="12">
    <location>
        <begin position="648"/>
        <end position="865"/>
    </location>
</feature>
<dbReference type="SUPFAM" id="SSF55874">
    <property type="entry name" value="ATPase domain of HSP90 chaperone/DNA topoisomerase II/histidine kinase"/>
    <property type="match status" value="1"/>
</dbReference>
<dbReference type="CDD" id="cd00082">
    <property type="entry name" value="HisKA"/>
    <property type="match status" value="1"/>
</dbReference>
<sequence length="867" mass="97895">MNNHARHKLDSDKTKEELLAELQALRVEVNCLRQNHHITQVNQAEIALQQQFEQQRLVIKMQERIQKSLLLNDILNTTVEEVRQFLQTDRVIIFEFNQNCNGTVVVESVAPQWKSILDKQIHDSCFGANVEAFKQGFVAAKSDIYTANIDFCHLELLANFQVRANLVVPILQADNLWGLLIAHHCTAPRLWQNTEIELLQQLATQVGIAIQQSNLFQQVQIDLIERKRTENVLRQREEQLKQAKAELEQRVAQRTAELTVKEKILSDFLNAAAAAGIGIGIHDHHKRFLAVNHALADINGAAINEHLGKTIYDVLPSMLASNVDSLFDQVITTGQPILNLEVKGETASQPGIPRDWLINFFPTFLEDGSVSGLGTVVFEITERKRAENLLYQRQQEFIALVENAPDIIARFDKYLRYLYINPAVEKEHGIPAQAIIGTIYREEIKIVETDISIEAELRKTFATGKERRLEYRYQSPQGQKYYQARYVPEFGRDGSVESVLVVTQDITAIKNIQEALRHSEQEFRSLSESSPVGIFRTNANGEYTYTNPRYHDICDCTFEETLGNGWLNLLHLEDKAAVIAKWTNAVSKYKHVKSEIRYVRKDGSVRYCQVQAAPVFDSHEKLLGHVGTLEDITESRAIAIMKNQFISIVSHELRTPLTSLRGSLELLKSGIYDKKPEKAKRMLQVAADSAARLVRLVSDILDLERLESGKYELTKERCNAATIMQQSVELMRGDAEQNNITLNVTPLEVEVYAACDAIVQIITNLLSNAVKFSEPGTTVWVDAKLQGEYVLFSVKDTGRGIPPDKLETIFGQFQQVDASDSRQKGGTGLGLAICRSIIQQHGCQIWAESILGEGSTFYFTLSLAKET</sequence>
<dbReference type="SUPFAM" id="SSF55785">
    <property type="entry name" value="PYP-like sensor domain (PAS domain)"/>
    <property type="match status" value="3"/>
</dbReference>
<dbReference type="PROSITE" id="PS50112">
    <property type="entry name" value="PAS"/>
    <property type="match status" value="2"/>
</dbReference>
<dbReference type="SMART" id="SM00086">
    <property type="entry name" value="PAC"/>
    <property type="match status" value="2"/>
</dbReference>
<dbReference type="FunFam" id="3.30.565.10:FF:000006">
    <property type="entry name" value="Sensor histidine kinase WalK"/>
    <property type="match status" value="1"/>
</dbReference>
<comment type="function">
    <text evidence="9">Photoreceptor which exists in two forms that are reversibly interconvertible by light: the R form that absorbs maximally in the red region of the spectrum and the FR form that absorbs maximally in the far-red region.</text>
</comment>
<dbReference type="RefSeq" id="WP_127081859.1">
    <property type="nucleotide sequence ID" value="NZ_RSCL01000007.1"/>
</dbReference>
<dbReference type="InterPro" id="IPR050736">
    <property type="entry name" value="Sensor_HK_Regulatory"/>
</dbReference>
<feature type="domain" description="PAS" evidence="13">
    <location>
        <begin position="519"/>
        <end position="589"/>
    </location>
</feature>
<dbReference type="CDD" id="cd00130">
    <property type="entry name" value="PAS"/>
    <property type="match status" value="1"/>
</dbReference>
<keyword evidence="16" id="KW-1185">Reference proteome</keyword>
<feature type="domain" description="Phytochrome chromophore attachment site" evidence="11">
    <location>
        <begin position="70"/>
        <end position="205"/>
    </location>
</feature>
<dbReference type="SUPFAM" id="SSF47384">
    <property type="entry name" value="Homodimeric domain of signal transducing histidine kinase"/>
    <property type="match status" value="1"/>
</dbReference>
<dbReference type="InterPro" id="IPR029016">
    <property type="entry name" value="GAF-like_dom_sf"/>
</dbReference>
<feature type="domain" description="PAC" evidence="14">
    <location>
        <begin position="592"/>
        <end position="644"/>
    </location>
</feature>
<keyword evidence="10" id="KW-0175">Coiled coil</keyword>
<dbReference type="InterPro" id="IPR004358">
    <property type="entry name" value="Sig_transdc_His_kin-like_C"/>
</dbReference>
<evidence type="ECO:0000256" key="7">
    <source>
        <dbReference type="ARBA" id="ARBA00023012"/>
    </source>
</evidence>
<reference evidence="15" key="2">
    <citation type="journal article" date="2019" name="Genome Biol. Evol.">
        <title>Day and night: Metabolic profiles and evolutionary relationships of six axenic non-marine cyanobacteria.</title>
        <authorList>
            <person name="Will S.E."/>
            <person name="Henke P."/>
            <person name="Boedeker C."/>
            <person name="Huang S."/>
            <person name="Brinkmann H."/>
            <person name="Rohde M."/>
            <person name="Jarek M."/>
            <person name="Friedl T."/>
            <person name="Seufert S."/>
            <person name="Schumacher M."/>
            <person name="Overmann J."/>
            <person name="Neumann-Schaal M."/>
            <person name="Petersen J."/>
        </authorList>
    </citation>
    <scope>NUCLEOTIDE SEQUENCE [LARGE SCALE GENOMIC DNA]</scope>
    <source>
        <strain evidence="15">PCC 7102</strain>
    </source>
</reference>
<keyword evidence="6" id="KW-0418">Kinase</keyword>
<dbReference type="InterPro" id="IPR035965">
    <property type="entry name" value="PAS-like_dom_sf"/>
</dbReference>
<gene>
    <name evidence="15" type="ORF">DSM106972_034050</name>
</gene>
<dbReference type="PROSITE" id="PS50109">
    <property type="entry name" value="HIS_KIN"/>
    <property type="match status" value="1"/>
</dbReference>
<evidence type="ECO:0000256" key="2">
    <source>
        <dbReference type="ARBA" id="ARBA00006402"/>
    </source>
</evidence>
<dbReference type="Pfam" id="PF02518">
    <property type="entry name" value="HATPase_c"/>
    <property type="match status" value="1"/>
</dbReference>
<dbReference type="InterPro" id="IPR036890">
    <property type="entry name" value="HATPase_C_sf"/>
</dbReference>
<evidence type="ECO:0000256" key="6">
    <source>
        <dbReference type="ARBA" id="ARBA00022777"/>
    </source>
</evidence>
<protein>
    <recommendedName>
        <fullName evidence="3">histidine kinase</fullName>
        <ecNumber evidence="3">2.7.13.3</ecNumber>
    </recommendedName>
</protein>
<evidence type="ECO:0000256" key="3">
    <source>
        <dbReference type="ARBA" id="ARBA00012438"/>
    </source>
</evidence>
<dbReference type="InterPro" id="IPR016132">
    <property type="entry name" value="Phyto_chromo_attachment"/>
</dbReference>
<dbReference type="PROSITE" id="PS50113">
    <property type="entry name" value="PAC"/>
    <property type="match status" value="2"/>
</dbReference>
<accession>A0A3S1DA08</accession>
<dbReference type="InterPro" id="IPR003661">
    <property type="entry name" value="HisK_dim/P_dom"/>
</dbReference>
<dbReference type="OrthoDB" id="9778628at2"/>
<comment type="catalytic activity">
    <reaction evidence="1">
        <text>ATP + protein L-histidine = ADP + protein N-phospho-L-histidine.</text>
        <dbReference type="EC" id="2.7.13.3"/>
    </reaction>
</comment>
<dbReference type="Gene3D" id="3.30.450.20">
    <property type="entry name" value="PAS domain"/>
    <property type="match status" value="3"/>
</dbReference>
<feature type="domain" description="PAS" evidence="13">
    <location>
        <begin position="393"/>
        <end position="437"/>
    </location>
</feature>